<accession>A0A2R5EPD1</accession>
<dbReference type="Proteomes" id="UP000245202">
    <property type="component" value="Unassembled WGS sequence"/>
</dbReference>
<protein>
    <submittedName>
        <fullName evidence="1">Uncharacterized protein</fullName>
    </submittedName>
</protein>
<dbReference type="EMBL" id="BDQX01000171">
    <property type="protein sequence ID" value="GBG08550.1"/>
    <property type="molecule type" value="Genomic_DNA"/>
</dbReference>
<name>A0A2R5EPD1_9BACL</name>
<keyword evidence="2" id="KW-1185">Reference proteome</keyword>
<comment type="caution">
    <text evidence="1">The sequence shown here is derived from an EMBL/GenBank/DDBJ whole genome shotgun (WGS) entry which is preliminary data.</text>
</comment>
<organism evidence="1 2">
    <name type="scientific">Paenibacillus agaridevorans</name>
    <dbReference type="NCBI Taxonomy" id="171404"/>
    <lineage>
        <taxon>Bacteria</taxon>
        <taxon>Bacillati</taxon>
        <taxon>Bacillota</taxon>
        <taxon>Bacilli</taxon>
        <taxon>Bacillales</taxon>
        <taxon>Paenibacillaceae</taxon>
        <taxon>Paenibacillus</taxon>
    </lineage>
</organism>
<proteinExistence type="predicted"/>
<dbReference type="AlphaFoldDB" id="A0A2R5EPD1"/>
<sequence length="82" mass="9274">MGCPSFNGIRVDACDTIVTNADAKQVIVMDSDYKNAWIEAKGYPSEKTIIRHVLNYMEGGSESFKHKMATYMLYEDDLMVKS</sequence>
<evidence type="ECO:0000313" key="1">
    <source>
        <dbReference type="EMBL" id="GBG08550.1"/>
    </source>
</evidence>
<reference evidence="1 2" key="1">
    <citation type="submission" date="2017-08" db="EMBL/GenBank/DDBJ databases">
        <title>Substantial Increase in Enzyme Production by Combined Drug-Resistance Mutations in Paenibacillus agaridevorans.</title>
        <authorList>
            <person name="Tanaka Y."/>
            <person name="Funane K."/>
            <person name="Hosaka T."/>
            <person name="Shiwa Y."/>
            <person name="Fujita N."/>
            <person name="Miyazaki T."/>
            <person name="Yoshikawa H."/>
            <person name="Murakami K."/>
            <person name="Kasahara K."/>
            <person name="Inaoka T."/>
            <person name="Hiraga Y."/>
            <person name="Ochi K."/>
        </authorList>
    </citation>
    <scope>NUCLEOTIDE SEQUENCE [LARGE SCALE GENOMIC DNA]</scope>
    <source>
        <strain evidence="1 2">T-3040</strain>
    </source>
</reference>
<gene>
    <name evidence="1" type="ORF">PAT3040_03137</name>
</gene>
<evidence type="ECO:0000313" key="2">
    <source>
        <dbReference type="Proteomes" id="UP000245202"/>
    </source>
</evidence>